<feature type="transmembrane region" description="Helical" evidence="2">
    <location>
        <begin position="246"/>
        <end position="263"/>
    </location>
</feature>
<evidence type="ECO:0000313" key="4">
    <source>
        <dbReference type="Proteomes" id="UP000184550"/>
    </source>
</evidence>
<keyword evidence="2" id="KW-1133">Transmembrane helix</keyword>
<keyword evidence="4" id="KW-1185">Reference proteome</keyword>
<keyword evidence="2" id="KW-0812">Transmembrane</keyword>
<evidence type="ECO:0000256" key="2">
    <source>
        <dbReference type="SAM" id="Phobius"/>
    </source>
</evidence>
<accession>A0A7Z9BRZ3</accession>
<organism evidence="3 4">
    <name type="scientific">Planktothrix serta PCC 8927</name>
    <dbReference type="NCBI Taxonomy" id="671068"/>
    <lineage>
        <taxon>Bacteria</taxon>
        <taxon>Bacillati</taxon>
        <taxon>Cyanobacteriota</taxon>
        <taxon>Cyanophyceae</taxon>
        <taxon>Oscillatoriophycideae</taxon>
        <taxon>Oscillatoriales</taxon>
        <taxon>Microcoleaceae</taxon>
        <taxon>Planktothrix</taxon>
    </lineage>
</organism>
<dbReference type="RefSeq" id="WP_197047455.1">
    <property type="nucleotide sequence ID" value="NZ_LR734877.1"/>
</dbReference>
<evidence type="ECO:0008006" key="5">
    <source>
        <dbReference type="Google" id="ProtNLM"/>
    </source>
</evidence>
<gene>
    <name evidence="3" type="ORF">PL8927_720125</name>
</gene>
<feature type="transmembrane region" description="Helical" evidence="2">
    <location>
        <begin position="191"/>
        <end position="214"/>
    </location>
</feature>
<dbReference type="Proteomes" id="UP000184550">
    <property type="component" value="Unassembled WGS sequence"/>
</dbReference>
<dbReference type="EMBL" id="CZCU02000149">
    <property type="protein sequence ID" value="VXD21646.1"/>
    <property type="molecule type" value="Genomic_DNA"/>
</dbReference>
<proteinExistence type="predicted"/>
<sequence>MTPQAQFALLILLPIVLYLFKKIPTDKAVVMGFILAWLFLPQRTTFAFPGLPDYDRTSATSYSIMLATCLYSFKTFKTFKFGWLDIPMLMWCICPFISSITNNLGAYDGVSSALDQIIKYGIPYFLGRLYLNHLRGLHELAMGIFISGVIYAPLCIVESFISPQLHRMVYGYHGINQFLQSYRLGGYRPNIFMKHGLAVGMWMMATVLIALWLWQSGTLKKFLYIPMNLWFIGLYMTHLLVRSTGAYLYMALGMVILFSAKFLRTSFPQVLLILMLSSYLYLGVTGNFTGEQADQIVQVATDLAGPDRAQSLEFRFDNEEILVEKAMQRIWFGWGGWGRNRVFAYSESAGKLIDISTTDSLWIIAYGMNGAMGIIGIFGTSLLPALTFLLLRYPAKTWFRPQVAGAAAISVVTVLYVLDNLLNDQYNPVFTLASGGLAGLVMNPNPQEFNSSVAVSPQTIDRNPTLNPRFPSPALPISTKTIHPILKLNRRKPRPIPISAKPNFGISKLNHRKPRPIPLYEKPNYGIFKLNRKKRRSPSIE</sequence>
<comment type="caution">
    <text evidence="3">The sequence shown here is derived from an EMBL/GenBank/DDBJ whole genome shotgun (WGS) entry which is preliminary data.</text>
</comment>
<dbReference type="AlphaFoldDB" id="A0A7Z9BRZ3"/>
<reference evidence="3" key="1">
    <citation type="submission" date="2019-10" db="EMBL/GenBank/DDBJ databases">
        <authorList>
            <consortium name="Genoscope - CEA"/>
            <person name="William W."/>
        </authorList>
    </citation>
    <scope>NUCLEOTIDE SEQUENCE [LARGE SCALE GENOMIC DNA]</scope>
    <source>
        <strain evidence="3">BBR_PRJEB10992</strain>
    </source>
</reference>
<feature type="transmembrane region" description="Helical" evidence="2">
    <location>
        <begin position="370"/>
        <end position="391"/>
    </location>
</feature>
<feature type="transmembrane region" description="Helical" evidence="2">
    <location>
        <begin position="140"/>
        <end position="161"/>
    </location>
</feature>
<name>A0A7Z9BRZ3_9CYAN</name>
<feature type="transmembrane region" description="Helical" evidence="2">
    <location>
        <begin position="59"/>
        <end position="76"/>
    </location>
</feature>
<feature type="transmembrane region" description="Helical" evidence="2">
    <location>
        <begin position="88"/>
        <end position="107"/>
    </location>
</feature>
<keyword evidence="2" id="KW-0472">Membrane</keyword>
<protein>
    <recommendedName>
        <fullName evidence="5">O-antigen polymerase</fullName>
    </recommendedName>
</protein>
<feature type="transmembrane region" description="Helical" evidence="2">
    <location>
        <begin position="6"/>
        <end position="21"/>
    </location>
</feature>
<evidence type="ECO:0000256" key="1">
    <source>
        <dbReference type="SAM" id="MobiDB-lite"/>
    </source>
</evidence>
<feature type="transmembrane region" description="Helical" evidence="2">
    <location>
        <begin position="403"/>
        <end position="422"/>
    </location>
</feature>
<feature type="transmembrane region" description="Helical" evidence="2">
    <location>
        <begin position="28"/>
        <end position="47"/>
    </location>
</feature>
<feature type="region of interest" description="Disordered" evidence="1">
    <location>
        <begin position="493"/>
        <end position="515"/>
    </location>
</feature>
<evidence type="ECO:0000313" key="3">
    <source>
        <dbReference type="EMBL" id="VXD21646.1"/>
    </source>
</evidence>